<accession>A0ABY7FJF5</accession>
<proteinExistence type="predicted"/>
<evidence type="ECO:0000313" key="1">
    <source>
        <dbReference type="EMBL" id="WAR21004.1"/>
    </source>
</evidence>
<protein>
    <submittedName>
        <fullName evidence="1">Uncharacterized protein</fullName>
    </submittedName>
</protein>
<name>A0ABY7FJF5_MYAAR</name>
<evidence type="ECO:0000313" key="2">
    <source>
        <dbReference type="Proteomes" id="UP001164746"/>
    </source>
</evidence>
<sequence>MFEARDVAGSQEVAGNITTGIYLGPGDETAGTLSSMLGLGEGSLGGGGGVGVASLLPDLMSVRMSRPKSLVTRVHIGVLS</sequence>
<organism evidence="1 2">
    <name type="scientific">Mya arenaria</name>
    <name type="common">Soft-shell clam</name>
    <dbReference type="NCBI Taxonomy" id="6604"/>
    <lineage>
        <taxon>Eukaryota</taxon>
        <taxon>Metazoa</taxon>
        <taxon>Spiralia</taxon>
        <taxon>Lophotrochozoa</taxon>
        <taxon>Mollusca</taxon>
        <taxon>Bivalvia</taxon>
        <taxon>Autobranchia</taxon>
        <taxon>Heteroconchia</taxon>
        <taxon>Euheterodonta</taxon>
        <taxon>Imparidentia</taxon>
        <taxon>Neoheterodontei</taxon>
        <taxon>Myida</taxon>
        <taxon>Myoidea</taxon>
        <taxon>Myidae</taxon>
        <taxon>Mya</taxon>
    </lineage>
</organism>
<gene>
    <name evidence="1" type="ORF">MAR_014978</name>
</gene>
<dbReference type="EMBL" id="CP111023">
    <property type="protein sequence ID" value="WAR21004.1"/>
    <property type="molecule type" value="Genomic_DNA"/>
</dbReference>
<keyword evidence="2" id="KW-1185">Reference proteome</keyword>
<reference evidence="1" key="1">
    <citation type="submission" date="2022-11" db="EMBL/GenBank/DDBJ databases">
        <title>Centuries of genome instability and evolution in soft-shell clam transmissible cancer (bioRxiv).</title>
        <authorList>
            <person name="Hart S.F.M."/>
            <person name="Yonemitsu M.A."/>
            <person name="Giersch R.M."/>
            <person name="Beal B.F."/>
            <person name="Arriagada G."/>
            <person name="Davis B.W."/>
            <person name="Ostrander E.A."/>
            <person name="Goff S.P."/>
            <person name="Metzger M.J."/>
        </authorList>
    </citation>
    <scope>NUCLEOTIDE SEQUENCE</scope>
    <source>
        <strain evidence="1">MELC-2E11</strain>
        <tissue evidence="1">Siphon/mantle</tissue>
    </source>
</reference>
<dbReference type="Proteomes" id="UP001164746">
    <property type="component" value="Chromosome 12"/>
</dbReference>